<dbReference type="AlphaFoldDB" id="A0A806A7Z9"/>
<evidence type="ECO:0000313" key="2">
    <source>
        <dbReference type="EMBL" id="ABJ60831.1"/>
    </source>
</evidence>
<dbReference type="RefSeq" id="WP_011678947.1">
    <property type="nucleotide sequence ID" value="NC_008530.1"/>
</dbReference>
<accession>A0A806A7Z9</accession>
<protein>
    <recommendedName>
        <fullName evidence="1">DUF7768 domain-containing protein</fullName>
    </recommendedName>
</protein>
<proteinExistence type="predicted"/>
<dbReference type="GeneID" id="29639493"/>
<gene>
    <name evidence="2" type="ordered locus">LGAS_1474</name>
</gene>
<reference evidence="2 3" key="1">
    <citation type="journal article" date="2006" name="Proc. Natl. Acad. Sci. U.S.A.">
        <title>Comparative genomics of the lactic acid bacteria.</title>
        <authorList>
            <person name="Makarova K."/>
            <person name="Slesarev A."/>
            <person name="Wolf Y."/>
            <person name="Sorokin A."/>
            <person name="Mirkin B."/>
            <person name="Koonin E."/>
            <person name="Pavlov A."/>
            <person name="Pavlova N."/>
            <person name="Karamychev V."/>
            <person name="Polouchine N."/>
            <person name="Shakhova V."/>
            <person name="Grigoriev I."/>
            <person name="Lou Y."/>
            <person name="Rohksar D."/>
            <person name="Lucas S."/>
            <person name="Huang K."/>
            <person name="Goodstein D.M."/>
            <person name="Hawkins T."/>
            <person name="Plengvidhya V."/>
            <person name="Welker D."/>
            <person name="Hughes J."/>
            <person name="Goh Y."/>
            <person name="Benson A."/>
            <person name="Baldwin K."/>
            <person name="Lee J.H."/>
            <person name="Diaz-Muniz I."/>
            <person name="Dosti B."/>
            <person name="Smeianov V."/>
            <person name="Wechter W."/>
            <person name="Barabote R."/>
            <person name="Lorca G."/>
            <person name="Altermann E."/>
            <person name="Barrangou R."/>
            <person name="Ganesan B."/>
            <person name="Xie Y."/>
            <person name="Rawsthorne H."/>
            <person name="Tamir D."/>
            <person name="Parker C."/>
            <person name="Breidt F."/>
            <person name="Broadbent J."/>
            <person name="Hutkins R."/>
            <person name="O'Sullivan D."/>
            <person name="Steele J."/>
            <person name="Unlu G."/>
            <person name="Saier M."/>
            <person name="Klaenhammer T."/>
            <person name="Richardson P."/>
            <person name="Kozyavkin S."/>
            <person name="Weimer B."/>
            <person name="Mills D."/>
        </authorList>
    </citation>
    <scope>NUCLEOTIDE SEQUENCE [LARGE SCALE GENOMIC DNA]</scope>
    <source>
        <strain evidence="3">ATCC 33323 / DSM 20243 / BCRC 14619 / CIP 102991 / JCM 1131 / KCTC 3163 / NCIMB 11718 / NCTC 13722 / AM63</strain>
    </source>
</reference>
<dbReference type="Pfam" id="PF24963">
    <property type="entry name" value="DUF7768"/>
    <property type="match status" value="1"/>
</dbReference>
<feature type="domain" description="DUF7768" evidence="1">
    <location>
        <begin position="22"/>
        <end position="121"/>
    </location>
</feature>
<evidence type="ECO:0000313" key="3">
    <source>
        <dbReference type="Proteomes" id="UP000000664"/>
    </source>
</evidence>
<name>A0A806A7Z9_LACGA</name>
<dbReference type="EMBL" id="CP000413">
    <property type="protein sequence ID" value="ABJ60831.1"/>
    <property type="molecule type" value="Genomic_DNA"/>
</dbReference>
<evidence type="ECO:0000259" key="1">
    <source>
        <dbReference type="Pfam" id="PF24963"/>
    </source>
</evidence>
<dbReference type="Proteomes" id="UP000000664">
    <property type="component" value="Chromosome"/>
</dbReference>
<dbReference type="InterPro" id="IPR056670">
    <property type="entry name" value="DUF7768"/>
</dbReference>
<organism evidence="2 3">
    <name type="scientific">Lactobacillus gasseri (strain ATCC 33323 / DSM 20243 / BCRC 14619 / CIP 102991 / JCM 1131 / KCTC 3163 / NCIMB 11718 / NCTC 13722 / AM63)</name>
    <dbReference type="NCBI Taxonomy" id="324831"/>
    <lineage>
        <taxon>Bacteria</taxon>
        <taxon>Bacillati</taxon>
        <taxon>Bacillota</taxon>
        <taxon>Bacilli</taxon>
        <taxon>Lactobacillales</taxon>
        <taxon>Lactobacillaceae</taxon>
        <taxon>Lactobacillus</taxon>
    </lineage>
</organism>
<sequence length="128" mass="14860">MSEATTAIAKLRNNKPNPNYRPMIFVIAPFTEVIKGNSADIMAVRFYCRFVYQKGGIPVCPQLYLPQFINLHNSKEFQIAAFINIVLLTKCAEAWSFGSPTHDTRYFIRLAKRKNKEVRYFNTRMEDC</sequence>
<dbReference type="KEGG" id="lga:LGAS_1474"/>